<reference evidence="3" key="1">
    <citation type="submission" date="2016-08" db="EMBL/GenBank/DDBJ databases">
        <authorList>
            <person name="Varghese N."/>
            <person name="Submissions Spin"/>
        </authorList>
    </citation>
    <scope>NUCLEOTIDE SEQUENCE [LARGE SCALE GENOMIC DNA]</scope>
    <source>
        <strain evidence="3">SGD-1123</strain>
    </source>
</reference>
<keyword evidence="1" id="KW-1133">Transmembrane helix</keyword>
<dbReference type="EMBL" id="FMAU01000004">
    <property type="protein sequence ID" value="SCC23086.1"/>
    <property type="molecule type" value="Genomic_DNA"/>
</dbReference>
<accession>A0A0V8HDH9</accession>
<evidence type="ECO:0000313" key="2">
    <source>
        <dbReference type="EMBL" id="SCC23086.1"/>
    </source>
</evidence>
<proteinExistence type="predicted"/>
<keyword evidence="3" id="KW-1185">Reference proteome</keyword>
<name>A0A0V8HDH9_9BACI</name>
<evidence type="ECO:0000256" key="1">
    <source>
        <dbReference type="SAM" id="Phobius"/>
    </source>
</evidence>
<sequence length="128" mass="14728">MNTWGWFIAIFIGMWLIQFLLTKLQMKNYQATIRRMSKRPSGYLGVGIQKQKIGIGVIAIVVTNENGTIEECEVMQGVTVFTRFKPFTAYEGMHINKLKQQLKDEPIDQAFKMALDKIQSQRKKKQAG</sequence>
<keyword evidence="1" id="KW-0472">Membrane</keyword>
<keyword evidence="1" id="KW-0812">Transmembrane</keyword>
<gene>
    <name evidence="2" type="ORF">GA0061094_3282</name>
</gene>
<dbReference type="RefSeq" id="WP_058299272.1">
    <property type="nucleotide sequence ID" value="NZ_FMAU01000004.1"/>
</dbReference>
<dbReference type="Pfam" id="PF06923">
    <property type="entry name" value="GutM"/>
    <property type="match status" value="1"/>
</dbReference>
<dbReference type="InterPro" id="IPR009693">
    <property type="entry name" value="Glucitol_operon_activator"/>
</dbReference>
<dbReference type="AlphaFoldDB" id="A0A0V8HDH9"/>
<feature type="transmembrane region" description="Helical" evidence="1">
    <location>
        <begin position="6"/>
        <end position="26"/>
    </location>
</feature>
<dbReference type="OrthoDB" id="9096700at2"/>
<organism evidence="2 3">
    <name type="scientific">[Bacillus] enclensis</name>
    <dbReference type="NCBI Taxonomy" id="1402860"/>
    <lineage>
        <taxon>Bacteria</taxon>
        <taxon>Bacillati</taxon>
        <taxon>Bacillota</taxon>
        <taxon>Bacilli</taxon>
        <taxon>Bacillales</taxon>
        <taxon>Bacillaceae</taxon>
        <taxon>Rossellomorea</taxon>
    </lineage>
</organism>
<dbReference type="Proteomes" id="UP000181997">
    <property type="component" value="Unassembled WGS sequence"/>
</dbReference>
<evidence type="ECO:0000313" key="3">
    <source>
        <dbReference type="Proteomes" id="UP000181997"/>
    </source>
</evidence>
<protein>
    <submittedName>
        <fullName evidence="2">Glucitol operon activator protein</fullName>
    </submittedName>
</protein>